<reference evidence="3 4" key="1">
    <citation type="journal article" date="2016" name="Nat. Commun.">
        <title>Thousands of microbial genomes shed light on interconnected biogeochemical processes in an aquifer system.</title>
        <authorList>
            <person name="Anantharaman K."/>
            <person name="Brown C.T."/>
            <person name="Hug L.A."/>
            <person name="Sharon I."/>
            <person name="Castelle C.J."/>
            <person name="Probst A.J."/>
            <person name="Thomas B.C."/>
            <person name="Singh A."/>
            <person name="Wilkins M.J."/>
            <person name="Karaoz U."/>
            <person name="Brodie E.L."/>
            <person name="Williams K.H."/>
            <person name="Hubbard S.S."/>
            <person name="Banfield J.F."/>
        </authorList>
    </citation>
    <scope>NUCLEOTIDE SEQUENCE [LARGE SCALE GENOMIC DNA]</scope>
</reference>
<organism evidence="3 4">
    <name type="scientific">Candidatus Amesbacteria bacterium RIFCSPLOWO2_01_FULL_48_25</name>
    <dbReference type="NCBI Taxonomy" id="1797259"/>
    <lineage>
        <taxon>Bacteria</taxon>
        <taxon>Candidatus Amesiibacteriota</taxon>
    </lineage>
</organism>
<keyword evidence="2" id="KW-0812">Transmembrane</keyword>
<dbReference type="AlphaFoldDB" id="A0A1F4ZC17"/>
<evidence type="ECO:0000313" key="3">
    <source>
        <dbReference type="EMBL" id="OGD03832.1"/>
    </source>
</evidence>
<keyword evidence="2" id="KW-1133">Transmembrane helix</keyword>
<feature type="compositionally biased region" description="Basic and acidic residues" evidence="1">
    <location>
        <begin position="97"/>
        <end position="108"/>
    </location>
</feature>
<accession>A0A1F4ZC17</accession>
<sequence length="321" mass="35089">MAVDRQPQKGRQPANLEVWVGTGLLVTAVGLYAWYQSLQASGLPNKIEFPAIPEKPTATVPAPVEPEFTATLPPTATQTRLPTASLAPILTPIPTDRPPKPGETRPQDTGKFTGQMQVWLNPEYDHYGFIDPAQDMQKAVQDWLLESLVEGGTYQSKEQALADLIARNGQLPPNLKCPTVAPNEYTQWISCPPSAHIREIELRLETRGNNPDKVIPANPGNEAGGLGLAFGPDGHLIVYYASFLPKLEVIAAMKKYPTYPRAFEESAELMIKGSSYLLSFQGKSSAATKAVILLNKSYAEARRVQVFSLDQAVIDPQLSNN</sequence>
<feature type="region of interest" description="Disordered" evidence="1">
    <location>
        <begin position="89"/>
        <end position="110"/>
    </location>
</feature>
<evidence type="ECO:0000313" key="4">
    <source>
        <dbReference type="Proteomes" id="UP000177080"/>
    </source>
</evidence>
<evidence type="ECO:0000256" key="1">
    <source>
        <dbReference type="SAM" id="MobiDB-lite"/>
    </source>
</evidence>
<dbReference type="EMBL" id="MEXN01000005">
    <property type="protein sequence ID" value="OGD03832.1"/>
    <property type="molecule type" value="Genomic_DNA"/>
</dbReference>
<feature type="transmembrane region" description="Helical" evidence="2">
    <location>
        <begin position="16"/>
        <end position="35"/>
    </location>
</feature>
<proteinExistence type="predicted"/>
<protein>
    <submittedName>
        <fullName evidence="3">Uncharacterized protein</fullName>
    </submittedName>
</protein>
<dbReference type="Proteomes" id="UP000177080">
    <property type="component" value="Unassembled WGS sequence"/>
</dbReference>
<comment type="caution">
    <text evidence="3">The sequence shown here is derived from an EMBL/GenBank/DDBJ whole genome shotgun (WGS) entry which is preliminary data.</text>
</comment>
<keyword evidence="2" id="KW-0472">Membrane</keyword>
<name>A0A1F4ZC17_9BACT</name>
<gene>
    <name evidence="3" type="ORF">A2989_04145</name>
</gene>
<evidence type="ECO:0000256" key="2">
    <source>
        <dbReference type="SAM" id="Phobius"/>
    </source>
</evidence>